<accession>A0A229WJS4</accession>
<dbReference type="Proteomes" id="UP000813423">
    <property type="component" value="Unassembled WGS sequence"/>
</dbReference>
<evidence type="ECO:0000256" key="1">
    <source>
        <dbReference type="SAM" id="SignalP"/>
    </source>
</evidence>
<comment type="caution">
    <text evidence="2">The sequence shown here is derived from an EMBL/GenBank/DDBJ whole genome shotgun (WGS) entry which is preliminary data.</text>
</comment>
<reference evidence="2" key="1">
    <citation type="submission" date="2021-08" db="EMBL/GenBank/DDBJ databases">
        <title>Global Aspergillus fumigatus from environmental and clinical sources.</title>
        <authorList>
            <person name="Barber A."/>
            <person name="Sae-Ong T."/>
        </authorList>
    </citation>
    <scope>NUCLEOTIDE SEQUENCE</scope>
    <source>
        <strain evidence="2">NRZ-2016-071</strain>
    </source>
</reference>
<name>A0A229WJS4_ASPFM</name>
<evidence type="ECO:0000313" key="3">
    <source>
        <dbReference type="Proteomes" id="UP000813423"/>
    </source>
</evidence>
<evidence type="ECO:0000313" key="2">
    <source>
        <dbReference type="EMBL" id="KAH1908139.1"/>
    </source>
</evidence>
<keyword evidence="1" id="KW-0732">Signal</keyword>
<sequence length="287" mass="31862">MLPLLFLAVFLAAGVTANQVAGKYQALFFYQLYRLEVDAHGLANSRMAPGCAQAGVVCDMEAFIREVCRVKKEPERDENGKIIKPPKGQKPKLVDVPDFNKVDWAHIGEGADLKVFSTEFDKSGFKGDFLNDKIFKGWEQPDTFKTVMSEAEDIGTKAIAKLHADGKTPADDRINKMIAALRAHADARRYDQAQKITKAFAEFMEKKGFTVAYTDPIERPPVPGYRKIDADKTISDNQGKQGFDKVEQEVKDYVSKFNTAGQSLSHVEAITKTQGMHDHLAEACKAA</sequence>
<feature type="chain" id="PRO_5041058586" evidence="1">
    <location>
        <begin position="18"/>
        <end position="287"/>
    </location>
</feature>
<proteinExistence type="predicted"/>
<gene>
    <name evidence="2" type="ORF">KXV57_003662</name>
</gene>
<protein>
    <submittedName>
        <fullName evidence="2">Uncharacterized protein</fullName>
    </submittedName>
</protein>
<organism evidence="2 3">
    <name type="scientific">Aspergillus fumigatus</name>
    <name type="common">Neosartorya fumigata</name>
    <dbReference type="NCBI Taxonomy" id="746128"/>
    <lineage>
        <taxon>Eukaryota</taxon>
        <taxon>Fungi</taxon>
        <taxon>Dikarya</taxon>
        <taxon>Ascomycota</taxon>
        <taxon>Pezizomycotina</taxon>
        <taxon>Eurotiomycetes</taxon>
        <taxon>Eurotiomycetidae</taxon>
        <taxon>Eurotiales</taxon>
        <taxon>Aspergillaceae</taxon>
        <taxon>Aspergillus</taxon>
        <taxon>Aspergillus subgen. Fumigati</taxon>
    </lineage>
</organism>
<dbReference type="AlphaFoldDB" id="A0A229WJS4"/>
<feature type="signal peptide" evidence="1">
    <location>
        <begin position="1"/>
        <end position="17"/>
    </location>
</feature>
<dbReference type="EMBL" id="JAIBSC010000022">
    <property type="protein sequence ID" value="KAH1908139.1"/>
    <property type="molecule type" value="Genomic_DNA"/>
</dbReference>